<reference evidence="1 2" key="1">
    <citation type="journal article" date="2018" name="Harmful Algae">
        <title>The highly heterogeneous methylated genomes and diverse restriction-modification systems of bloom-forming Microcystis.</title>
        <authorList>
            <person name="Zhao L."/>
            <person name="Song Y."/>
            <person name="Li L."/>
            <person name="Gan N."/>
            <person name="Brand J.J."/>
            <person name="Song L."/>
        </authorList>
    </citation>
    <scope>NUCLEOTIDE SEQUENCE [LARGE SCALE GENOMIC DNA]</scope>
    <source>
        <strain evidence="1 2">PCC 7806SL</strain>
    </source>
</reference>
<protein>
    <submittedName>
        <fullName evidence="1">Uncharacterized protein</fullName>
    </submittedName>
</protein>
<accession>A0AB33BIM2</accession>
<sequence length="62" mass="7207">MAKILPIVSRDETVHQNLRCFVTRNAIFLKEKGKKEKGKKGFGEWVMVIGGLRRIRNYWSTA</sequence>
<proteinExistence type="predicted"/>
<keyword evidence="2" id="KW-1185">Reference proteome</keyword>
<organism evidence="1 2">
    <name type="scientific">Microcystis aeruginosa PCC 7806SL</name>
    <dbReference type="NCBI Taxonomy" id="1903187"/>
    <lineage>
        <taxon>Bacteria</taxon>
        <taxon>Bacillati</taxon>
        <taxon>Cyanobacteriota</taxon>
        <taxon>Cyanophyceae</taxon>
        <taxon>Oscillatoriophycideae</taxon>
        <taxon>Chroococcales</taxon>
        <taxon>Microcystaceae</taxon>
        <taxon>Microcystis</taxon>
    </lineage>
</organism>
<evidence type="ECO:0000313" key="2">
    <source>
        <dbReference type="Proteomes" id="UP000192439"/>
    </source>
</evidence>
<dbReference type="AlphaFoldDB" id="A0AB33BIM2"/>
<gene>
    <name evidence="1" type="ORF">BH695_0187</name>
</gene>
<dbReference type="Proteomes" id="UP000192439">
    <property type="component" value="Chromosome"/>
</dbReference>
<dbReference type="EMBL" id="CP020771">
    <property type="protein sequence ID" value="ARI79468.1"/>
    <property type="molecule type" value="Genomic_DNA"/>
</dbReference>
<evidence type="ECO:0000313" key="1">
    <source>
        <dbReference type="EMBL" id="ARI79468.1"/>
    </source>
</evidence>
<name>A0AB33BIM2_MICA7</name>